<proteinExistence type="predicted"/>
<dbReference type="STRING" id="767452.AVL62_13605"/>
<reference evidence="1 2" key="1">
    <citation type="submission" date="2015-12" db="EMBL/GenBank/DDBJ databases">
        <title>Serinicoccus chungangenesis strain CD08_5 genome sequencing and assembly.</title>
        <authorList>
            <person name="Chander A.M."/>
            <person name="Kaur G."/>
            <person name="Nair G.R."/>
            <person name="Dhawan D.K."/>
            <person name="Kochhar R.K."/>
            <person name="Mayilraj S."/>
            <person name="Bhadada S.K."/>
        </authorList>
    </citation>
    <scope>NUCLEOTIDE SEQUENCE [LARGE SCALE GENOMIC DNA]</scope>
    <source>
        <strain evidence="1 2">CD08_5</strain>
    </source>
</reference>
<comment type="caution">
    <text evidence="1">The sequence shown here is derived from an EMBL/GenBank/DDBJ whole genome shotgun (WGS) entry which is preliminary data.</text>
</comment>
<dbReference type="RefSeq" id="WP_058890289.1">
    <property type="nucleotide sequence ID" value="NZ_LQBL01000005.1"/>
</dbReference>
<dbReference type="OrthoDB" id="5517693at2"/>
<evidence type="ECO:0008006" key="3">
    <source>
        <dbReference type="Google" id="ProtNLM"/>
    </source>
</evidence>
<dbReference type="AlphaFoldDB" id="A0A0W8IBX6"/>
<accession>A0A0W8IBX6</accession>
<gene>
    <name evidence="1" type="ORF">AVL62_13605</name>
</gene>
<dbReference type="EMBL" id="LQBL01000005">
    <property type="protein sequence ID" value="KUG57454.1"/>
    <property type="molecule type" value="Genomic_DNA"/>
</dbReference>
<protein>
    <recommendedName>
        <fullName evidence="3">DUF559 domain-containing protein</fullName>
    </recommendedName>
</protein>
<keyword evidence="2" id="KW-1185">Reference proteome</keyword>
<dbReference type="Gene3D" id="3.40.960.10">
    <property type="entry name" value="VSR Endonuclease"/>
    <property type="match status" value="1"/>
</dbReference>
<evidence type="ECO:0000313" key="2">
    <source>
        <dbReference type="Proteomes" id="UP000054837"/>
    </source>
</evidence>
<name>A0A0W8IBX6_9MICO</name>
<sequence length="310" mass="33357">MEGEVLTLLGSLGHVAATADLAALGVGPRETQALVSAGVLVRLRRGTFVEGTVWRAAAPWDRHEMRARAVLRAFGPGAAVALSLHSALAAQGLGVHGVDDRAHLCRTDGGRSSQDAVVVVHRRVPREFVVDLEIGQAVQVALAVLQVAARFGVESGLVSADAALRHGRATRAGLDRALPVLGGGRGQLRAARTVELASGLSESAGESRTRWLLLTLGLPLPEQQAQIVDRDGSFVARVDFLYRDRGVVVEFDGMLKYDDPGALRQEKLREDRLRELGYEVVRLTWADLADPRVVQQRLTAAFARARARRA</sequence>
<dbReference type="Proteomes" id="UP000054837">
    <property type="component" value="Unassembled WGS sequence"/>
</dbReference>
<organism evidence="1 2">
    <name type="scientific">Serinicoccus chungangensis</name>
    <dbReference type="NCBI Taxonomy" id="767452"/>
    <lineage>
        <taxon>Bacteria</taxon>
        <taxon>Bacillati</taxon>
        <taxon>Actinomycetota</taxon>
        <taxon>Actinomycetes</taxon>
        <taxon>Micrococcales</taxon>
        <taxon>Ornithinimicrobiaceae</taxon>
        <taxon>Serinicoccus</taxon>
    </lineage>
</organism>
<evidence type="ECO:0000313" key="1">
    <source>
        <dbReference type="EMBL" id="KUG57454.1"/>
    </source>
</evidence>